<evidence type="ECO:0000313" key="3">
    <source>
        <dbReference type="Proteomes" id="UP000008827"/>
    </source>
</evidence>
<name>K7LND8_SOYBN</name>
<reference evidence="1" key="3">
    <citation type="submission" date="2018-07" db="EMBL/GenBank/DDBJ databases">
        <title>WGS assembly of Glycine max.</title>
        <authorList>
            <person name="Schmutz J."/>
            <person name="Cannon S."/>
            <person name="Schlueter J."/>
            <person name="Ma J."/>
            <person name="Mitros T."/>
            <person name="Nelson W."/>
            <person name="Hyten D."/>
            <person name="Song Q."/>
            <person name="Thelen J."/>
            <person name="Cheng J."/>
            <person name="Xu D."/>
            <person name="Hellsten U."/>
            <person name="May G."/>
            <person name="Yu Y."/>
            <person name="Sakurai T."/>
            <person name="Umezawa T."/>
            <person name="Bhattacharyya M."/>
            <person name="Sandhu D."/>
            <person name="Valliyodan B."/>
            <person name="Lindquist E."/>
            <person name="Peto M."/>
            <person name="Grant D."/>
            <person name="Shu S."/>
            <person name="Goodstein D."/>
            <person name="Barry K."/>
            <person name="Futrell-Griggs M."/>
            <person name="Abernathy B."/>
            <person name="Du J."/>
            <person name="Tian Z."/>
            <person name="Zhu L."/>
            <person name="Gill N."/>
            <person name="Joshi T."/>
            <person name="Libault M."/>
            <person name="Sethuraman A."/>
            <person name="Zhang X."/>
            <person name="Shinozaki K."/>
            <person name="Nguyen H."/>
            <person name="Wing R."/>
            <person name="Cregan P."/>
            <person name="Specht J."/>
            <person name="Grimwood J."/>
            <person name="Rokhsar D."/>
            <person name="Stacey G."/>
            <person name="Shoemaker R."/>
            <person name="Jackson S."/>
        </authorList>
    </citation>
    <scope>NUCLEOTIDE SEQUENCE</scope>
    <source>
        <tissue evidence="1">Callus</tissue>
    </source>
</reference>
<dbReference type="HOGENOM" id="CLU_3036217_0_0_1"/>
<dbReference type="EnsemblPlants" id="KRH28622">
    <property type="protein sequence ID" value="KRH28622"/>
    <property type="gene ID" value="GLYMA_11G064900"/>
</dbReference>
<gene>
    <name evidence="1" type="ORF">GLYMA_11G064900</name>
</gene>
<keyword evidence="3" id="KW-1185">Reference proteome</keyword>
<dbReference type="EMBL" id="CM000844">
    <property type="protein sequence ID" value="KRH28622.1"/>
    <property type="molecule type" value="Genomic_DNA"/>
</dbReference>
<accession>K7LND8</accession>
<reference evidence="1 2" key="1">
    <citation type="journal article" date="2010" name="Nature">
        <title>Genome sequence of the palaeopolyploid soybean.</title>
        <authorList>
            <person name="Schmutz J."/>
            <person name="Cannon S.B."/>
            <person name="Schlueter J."/>
            <person name="Ma J."/>
            <person name="Mitros T."/>
            <person name="Nelson W."/>
            <person name="Hyten D.L."/>
            <person name="Song Q."/>
            <person name="Thelen J.J."/>
            <person name="Cheng J."/>
            <person name="Xu D."/>
            <person name="Hellsten U."/>
            <person name="May G.D."/>
            <person name="Yu Y."/>
            <person name="Sakurai T."/>
            <person name="Umezawa T."/>
            <person name="Bhattacharyya M.K."/>
            <person name="Sandhu D."/>
            <person name="Valliyodan B."/>
            <person name="Lindquist E."/>
            <person name="Peto M."/>
            <person name="Grant D."/>
            <person name="Shu S."/>
            <person name="Goodstein D."/>
            <person name="Barry K."/>
            <person name="Futrell-Griggs M."/>
            <person name="Abernathy B."/>
            <person name="Du J."/>
            <person name="Tian Z."/>
            <person name="Zhu L."/>
            <person name="Gill N."/>
            <person name="Joshi T."/>
            <person name="Libault M."/>
            <person name="Sethuraman A."/>
            <person name="Zhang X.-C."/>
            <person name="Shinozaki K."/>
            <person name="Nguyen H.T."/>
            <person name="Wing R.A."/>
            <person name="Cregan P."/>
            <person name="Specht J."/>
            <person name="Grimwood J."/>
            <person name="Rokhsar D."/>
            <person name="Stacey G."/>
            <person name="Shoemaker R.C."/>
            <person name="Jackson S.A."/>
        </authorList>
    </citation>
    <scope>NUCLEOTIDE SEQUENCE [LARGE SCALE GENOMIC DNA]</scope>
    <source>
        <strain evidence="2">cv. Williams 82</strain>
        <tissue evidence="1">Callus</tissue>
    </source>
</reference>
<dbReference type="InParanoid" id="K7LND8"/>
<dbReference type="OMA" id="AFHVGTH"/>
<evidence type="ECO:0000313" key="1">
    <source>
        <dbReference type="EMBL" id="KRH28622.1"/>
    </source>
</evidence>
<dbReference type="Gramene" id="KRH28622">
    <property type="protein sequence ID" value="KRH28622"/>
    <property type="gene ID" value="GLYMA_11G064900"/>
</dbReference>
<sequence length="55" mass="6291">MAFHVGTHVTCLLHKWALSRPNVTYPNNIVRNLSNKWKKQCLLLSTKVADCCSFC</sequence>
<dbReference type="Proteomes" id="UP000008827">
    <property type="component" value="Chromosome 11"/>
</dbReference>
<evidence type="ECO:0000313" key="2">
    <source>
        <dbReference type="EnsemblPlants" id="KRH28622"/>
    </source>
</evidence>
<dbReference type="AlphaFoldDB" id="K7LND8"/>
<organism evidence="2">
    <name type="scientific">Glycine max</name>
    <name type="common">Soybean</name>
    <name type="synonym">Glycine hispida</name>
    <dbReference type="NCBI Taxonomy" id="3847"/>
    <lineage>
        <taxon>Eukaryota</taxon>
        <taxon>Viridiplantae</taxon>
        <taxon>Streptophyta</taxon>
        <taxon>Embryophyta</taxon>
        <taxon>Tracheophyta</taxon>
        <taxon>Spermatophyta</taxon>
        <taxon>Magnoliopsida</taxon>
        <taxon>eudicotyledons</taxon>
        <taxon>Gunneridae</taxon>
        <taxon>Pentapetalae</taxon>
        <taxon>rosids</taxon>
        <taxon>fabids</taxon>
        <taxon>Fabales</taxon>
        <taxon>Fabaceae</taxon>
        <taxon>Papilionoideae</taxon>
        <taxon>50 kb inversion clade</taxon>
        <taxon>NPAAA clade</taxon>
        <taxon>indigoferoid/millettioid clade</taxon>
        <taxon>Phaseoleae</taxon>
        <taxon>Glycine</taxon>
        <taxon>Glycine subgen. Soja</taxon>
    </lineage>
</organism>
<proteinExistence type="predicted"/>
<protein>
    <submittedName>
        <fullName evidence="1 2">Uncharacterized protein</fullName>
    </submittedName>
</protein>
<dbReference type="PaxDb" id="3847-GLYMA11G06950.1"/>
<reference evidence="2" key="2">
    <citation type="submission" date="2018-02" db="UniProtKB">
        <authorList>
            <consortium name="EnsemblPlants"/>
        </authorList>
    </citation>
    <scope>IDENTIFICATION</scope>
    <source>
        <strain evidence="2">Williams 82</strain>
    </source>
</reference>